<evidence type="ECO:0000256" key="2">
    <source>
        <dbReference type="ARBA" id="ARBA00022692"/>
    </source>
</evidence>
<dbReference type="GO" id="GO:0015095">
    <property type="term" value="F:magnesium ion transmembrane transporter activity"/>
    <property type="evidence" value="ECO:0007669"/>
    <property type="project" value="TreeGrafter"/>
</dbReference>
<dbReference type="GO" id="GO:0005886">
    <property type="term" value="C:plasma membrane"/>
    <property type="evidence" value="ECO:0007669"/>
    <property type="project" value="UniProtKB-SubCell"/>
</dbReference>
<dbReference type="Gene3D" id="1.20.58.340">
    <property type="entry name" value="Magnesium transport protein CorA, transmembrane region"/>
    <property type="match status" value="1"/>
</dbReference>
<dbReference type="AlphaFoldDB" id="A0AA97P5D2"/>
<proteinExistence type="predicted"/>
<dbReference type="PANTHER" id="PTHR46494:SF1">
    <property type="entry name" value="CORA FAMILY METAL ION TRANSPORTER (EUROFUNG)"/>
    <property type="match status" value="1"/>
</dbReference>
<evidence type="ECO:0000256" key="3">
    <source>
        <dbReference type="ARBA" id="ARBA00022989"/>
    </source>
</evidence>
<dbReference type="Pfam" id="PF01544">
    <property type="entry name" value="CorA"/>
    <property type="match status" value="1"/>
</dbReference>
<evidence type="ECO:0000256" key="1">
    <source>
        <dbReference type="ARBA" id="ARBA00004651"/>
    </source>
</evidence>
<feature type="transmembrane region" description="Helical" evidence="5">
    <location>
        <begin position="423"/>
        <end position="444"/>
    </location>
</feature>
<dbReference type="EMBL" id="JH793747">
    <property type="protein sequence ID" value="ELQ42381.1"/>
    <property type="molecule type" value="Genomic_DNA"/>
</dbReference>
<feature type="transmembrane region" description="Helical" evidence="5">
    <location>
        <begin position="381"/>
        <end position="403"/>
    </location>
</feature>
<sequence>MSLTTPQQEWDFYFSRAFSTPLSVECSGLRDQLQDRADPDNNVLFGKVANFRVIDVAQGFSTTLSLSFRIASFQLELTLATAGVVIGAVQTHVLRGPGAAAGLDRILGMELPPKGMRIIIMRGAELKCLRGKVTISYKLNFFEKKAENNNWASRQIGVYHHRYPQAEGFGNLFILAAGKRRTKFLSSLEKQLGKSPENTPDPSALHLEENPWSLHMALLSCYVDNWRDYFDHLGTKFQYINDRAIGSQTIFMDEKAVNEVTALRDLYDRSLFGGAACAGNVEVAQMLADRLILPKDERGSLEASVHMLQGLVRSCTVLQEKIKNATDLVGYLITFNYQSMANKLDGEVRDVAKDTKILTDKLHCLAESTNTIAKNTANDGVLITVITVVSAIYVPGSFVASIFGMNFFSFDEEARRLVVSADFGQVFFPVWLGLIILTGGLFIFSYRKKRSGGRVGGDGSSAYEMQLHV</sequence>
<dbReference type="GO" id="GO:0015087">
    <property type="term" value="F:cobalt ion transmembrane transporter activity"/>
    <property type="evidence" value="ECO:0007669"/>
    <property type="project" value="TreeGrafter"/>
</dbReference>
<dbReference type="InterPro" id="IPR002523">
    <property type="entry name" value="MgTranspt_CorA/ZnTranspt_ZntB"/>
</dbReference>
<gene>
    <name evidence="6" type="ORF">OOU_Y34scaffold00212g3</name>
</gene>
<dbReference type="SUPFAM" id="SSF144083">
    <property type="entry name" value="Magnesium transport protein CorA, transmembrane region"/>
    <property type="match status" value="1"/>
</dbReference>
<reference evidence="6" key="1">
    <citation type="journal article" date="2012" name="PLoS Genet.">
        <title>Comparative analysis of the genomes of two field isolates of the rice blast fungus Magnaporthe oryzae.</title>
        <authorList>
            <person name="Xue M."/>
            <person name="Yang J."/>
            <person name="Li Z."/>
            <person name="Hu S."/>
            <person name="Yao N."/>
            <person name="Dean R.A."/>
            <person name="Zhao W."/>
            <person name="Shen M."/>
            <person name="Zhang H."/>
            <person name="Li C."/>
            <person name="Liu L."/>
            <person name="Cao L."/>
            <person name="Xu X."/>
            <person name="Xing Y."/>
            <person name="Hsiang T."/>
            <person name="Zhang Z."/>
            <person name="Xu J.R."/>
            <person name="Peng Y.L."/>
        </authorList>
    </citation>
    <scope>NUCLEOTIDE SEQUENCE</scope>
    <source>
        <strain evidence="6">Y34</strain>
    </source>
</reference>
<dbReference type="GO" id="GO:0000287">
    <property type="term" value="F:magnesium ion binding"/>
    <property type="evidence" value="ECO:0007669"/>
    <property type="project" value="TreeGrafter"/>
</dbReference>
<keyword evidence="2 5" id="KW-0812">Transmembrane</keyword>
<evidence type="ECO:0000256" key="5">
    <source>
        <dbReference type="SAM" id="Phobius"/>
    </source>
</evidence>
<name>A0AA97P5D2_PYRO3</name>
<evidence type="ECO:0000313" key="6">
    <source>
        <dbReference type="EMBL" id="ELQ42381.1"/>
    </source>
</evidence>
<evidence type="ECO:0000256" key="4">
    <source>
        <dbReference type="ARBA" id="ARBA00023136"/>
    </source>
</evidence>
<dbReference type="GO" id="GO:0050897">
    <property type="term" value="F:cobalt ion binding"/>
    <property type="evidence" value="ECO:0007669"/>
    <property type="project" value="TreeGrafter"/>
</dbReference>
<comment type="subcellular location">
    <subcellularLocation>
        <location evidence="1">Cell membrane</location>
        <topology evidence="1">Multi-pass membrane protein</topology>
    </subcellularLocation>
</comment>
<organism evidence="6">
    <name type="scientific">Pyricularia oryzae (strain Y34)</name>
    <name type="common">Rice blast fungus</name>
    <name type="synonym">Magnaporthe oryzae</name>
    <dbReference type="NCBI Taxonomy" id="1143189"/>
    <lineage>
        <taxon>Eukaryota</taxon>
        <taxon>Fungi</taxon>
        <taxon>Dikarya</taxon>
        <taxon>Ascomycota</taxon>
        <taxon>Pezizomycotina</taxon>
        <taxon>Sordariomycetes</taxon>
        <taxon>Sordariomycetidae</taxon>
        <taxon>Magnaporthales</taxon>
        <taxon>Pyriculariaceae</taxon>
        <taxon>Pyricularia</taxon>
    </lineage>
</organism>
<dbReference type="Proteomes" id="UP000011086">
    <property type="component" value="Unassembled WGS sequence"/>
</dbReference>
<dbReference type="InterPro" id="IPR045863">
    <property type="entry name" value="CorA_TM1_TM2"/>
</dbReference>
<keyword evidence="3 5" id="KW-1133">Transmembrane helix</keyword>
<protein>
    <submittedName>
        <fullName evidence="6">Uncharacterized protein</fullName>
    </submittedName>
</protein>
<accession>A0AA97P5D2</accession>
<dbReference type="PANTHER" id="PTHR46494">
    <property type="entry name" value="CORA FAMILY METAL ION TRANSPORTER (EUROFUNG)"/>
    <property type="match status" value="1"/>
</dbReference>
<keyword evidence="4 5" id="KW-0472">Membrane</keyword>